<keyword evidence="2" id="KW-0732">Signal</keyword>
<proteinExistence type="predicted"/>
<feature type="compositionally biased region" description="Gly residues" evidence="1">
    <location>
        <begin position="171"/>
        <end position="192"/>
    </location>
</feature>
<dbReference type="AlphaFoldDB" id="A0AA41H3T3"/>
<feature type="chain" id="PRO_5041309842" description="Periplasmic heavy metal sensor" evidence="2">
    <location>
        <begin position="28"/>
        <end position="192"/>
    </location>
</feature>
<reference evidence="3" key="1">
    <citation type="submission" date="2021-07" db="EMBL/GenBank/DDBJ databases">
        <title>Characterization of violacein-producing bacteria and related species.</title>
        <authorList>
            <person name="Wilson H.S."/>
            <person name="De Leon M.E."/>
        </authorList>
    </citation>
    <scope>NUCLEOTIDE SEQUENCE</scope>
    <source>
        <strain evidence="3">HSC-15S17</strain>
    </source>
</reference>
<evidence type="ECO:0000256" key="1">
    <source>
        <dbReference type="SAM" id="MobiDB-lite"/>
    </source>
</evidence>
<dbReference type="EMBL" id="JAHTGR010000003">
    <property type="protein sequence ID" value="MBV6320583.1"/>
    <property type="molecule type" value="Genomic_DNA"/>
</dbReference>
<evidence type="ECO:0000256" key="2">
    <source>
        <dbReference type="SAM" id="SignalP"/>
    </source>
</evidence>
<gene>
    <name evidence="3" type="ORF">KVP70_06520</name>
    <name evidence="4" type="ORF">L1274_002416</name>
</gene>
<feature type="region of interest" description="Disordered" evidence="1">
    <location>
        <begin position="146"/>
        <end position="192"/>
    </location>
</feature>
<reference evidence="4" key="2">
    <citation type="submission" date="2022-03" db="EMBL/GenBank/DDBJ databases">
        <title>Genome Encyclopedia of Bacteria and Archaea VI: Functional Genomics of Type Strains.</title>
        <authorList>
            <person name="Whitman W."/>
        </authorList>
    </citation>
    <scope>NUCLEOTIDE SEQUENCE</scope>
    <source>
        <strain evidence="4">HSC-15S17</strain>
    </source>
</reference>
<dbReference type="RefSeq" id="WP_217941349.1">
    <property type="nucleotide sequence ID" value="NZ_JAHTGR010000003.1"/>
</dbReference>
<protein>
    <recommendedName>
        <fullName evidence="7">Periplasmic heavy metal sensor</fullName>
    </recommendedName>
</protein>
<dbReference type="Proteomes" id="UP001162889">
    <property type="component" value="Unassembled WGS sequence"/>
</dbReference>
<feature type="signal peptide" evidence="2">
    <location>
        <begin position="1"/>
        <end position="27"/>
    </location>
</feature>
<sequence length="192" mass="20670">MRLNFCSTLQRAAVALALSAALLPAFALPVMEMRAEDFLPMAAELKKSLNLNPNQQVLWQQTESKTRNLLRERQSRRERLQAATLEGSKGANVELRDLAKAVDEETTASALEEKLMREWWLTVNDALNETQRQAVVQLVGEQLMRVPDNGARGGGAPRKEDGGEPHRGGRKGGMGGSIGGPGGASISLPGGG</sequence>
<organism evidence="3 5">
    <name type="scientific">Duganella violaceipulchra</name>
    <dbReference type="NCBI Taxonomy" id="2849652"/>
    <lineage>
        <taxon>Bacteria</taxon>
        <taxon>Pseudomonadati</taxon>
        <taxon>Pseudomonadota</taxon>
        <taxon>Betaproteobacteria</taxon>
        <taxon>Burkholderiales</taxon>
        <taxon>Oxalobacteraceae</taxon>
        <taxon>Telluria group</taxon>
        <taxon>Duganella</taxon>
    </lineage>
</organism>
<evidence type="ECO:0000313" key="3">
    <source>
        <dbReference type="EMBL" id="MBV6320583.1"/>
    </source>
</evidence>
<accession>A0AA41H3T3</accession>
<evidence type="ECO:0000313" key="6">
    <source>
        <dbReference type="Proteomes" id="UP001162889"/>
    </source>
</evidence>
<keyword evidence="6" id="KW-1185">Reference proteome</keyword>
<dbReference type="EMBL" id="JALJZU010000004">
    <property type="protein sequence ID" value="MCP2008708.1"/>
    <property type="molecule type" value="Genomic_DNA"/>
</dbReference>
<evidence type="ECO:0008006" key="7">
    <source>
        <dbReference type="Google" id="ProtNLM"/>
    </source>
</evidence>
<evidence type="ECO:0000313" key="5">
    <source>
        <dbReference type="Proteomes" id="UP001155901"/>
    </source>
</evidence>
<evidence type="ECO:0000313" key="4">
    <source>
        <dbReference type="EMBL" id="MCP2008708.1"/>
    </source>
</evidence>
<feature type="compositionally biased region" description="Basic and acidic residues" evidence="1">
    <location>
        <begin position="157"/>
        <end position="167"/>
    </location>
</feature>
<comment type="caution">
    <text evidence="3">The sequence shown here is derived from an EMBL/GenBank/DDBJ whole genome shotgun (WGS) entry which is preliminary data.</text>
</comment>
<dbReference type="Proteomes" id="UP001155901">
    <property type="component" value="Unassembled WGS sequence"/>
</dbReference>
<name>A0AA41H3T3_9BURK</name>